<reference evidence="2" key="1">
    <citation type="journal article" date="2008" name="Insect Biochem. Mol. Biol.">
        <title>Comparative sialomics between hard and soft ticks: implications for the evolution of blood-feeding behavior.</title>
        <authorList>
            <person name="Mans B.J."/>
            <person name="Andersen J.F."/>
            <person name="Francischetti I.M."/>
            <person name="Valenzuela J.G."/>
            <person name="Schwan T.G."/>
            <person name="Pham V.M."/>
            <person name="Garfield M.K."/>
            <person name="Hammer C.H."/>
            <person name="Ribeiro J.M."/>
        </authorList>
    </citation>
    <scope>NUCLEOTIDE SEQUENCE</scope>
    <source>
        <strain evidence="2">AM-78</strain>
        <tissue evidence="2">Adult salivary gland</tissue>
    </source>
</reference>
<dbReference type="AlphaFoldDB" id="Q09JT5"/>
<feature type="signal peptide" evidence="1">
    <location>
        <begin position="1"/>
        <end position="25"/>
    </location>
</feature>
<name>Q09JT5_ARGMO</name>
<proteinExistence type="evidence at transcript level"/>
<organism evidence="2">
    <name type="scientific">Argas monolakensis</name>
    <name type="common">Mono lake bird tick</name>
    <dbReference type="NCBI Taxonomy" id="34602"/>
    <lineage>
        <taxon>Eukaryota</taxon>
        <taxon>Metazoa</taxon>
        <taxon>Ecdysozoa</taxon>
        <taxon>Arthropoda</taxon>
        <taxon>Chelicerata</taxon>
        <taxon>Arachnida</taxon>
        <taxon>Acari</taxon>
        <taxon>Parasitiformes</taxon>
        <taxon>Ixodida</taxon>
        <taxon>Ixodoidea</taxon>
        <taxon>Argasidae</taxon>
        <taxon>Argasinae</taxon>
        <taxon>Argas</taxon>
    </lineage>
</organism>
<accession>Q09JT5</accession>
<keyword evidence="1" id="KW-0732">Signal</keyword>
<sequence length="122" mass="13272">MSATMKTVLVVFAIAQTFLCPKATGYTYKDPGPCGIKVYNKSVVYDVCTFTCTITANAGLNRTATWQQIGFIQNGARCSVSTNKKKAETSDKKKKQKEGECCNGTCMLMATRGNNNQTCKSD</sequence>
<evidence type="ECO:0000313" key="2">
    <source>
        <dbReference type="EMBL" id="ABI52678.1"/>
    </source>
</evidence>
<evidence type="ECO:0000256" key="1">
    <source>
        <dbReference type="SAM" id="SignalP"/>
    </source>
</evidence>
<dbReference type="EMBL" id="DQ886761">
    <property type="protein sequence ID" value="ABI52678.1"/>
    <property type="molecule type" value="mRNA"/>
</dbReference>
<feature type="chain" id="PRO_5004167785" evidence="1">
    <location>
        <begin position="26"/>
        <end position="122"/>
    </location>
</feature>
<protein>
    <submittedName>
        <fullName evidence="2">BTSP</fullName>
    </submittedName>
</protein>